<dbReference type="Proteomes" id="UP000076871">
    <property type="component" value="Unassembled WGS sequence"/>
</dbReference>
<proteinExistence type="predicted"/>
<organism evidence="2 3">
    <name type="scientific">Laetiporus sulphureus 93-53</name>
    <dbReference type="NCBI Taxonomy" id="1314785"/>
    <lineage>
        <taxon>Eukaryota</taxon>
        <taxon>Fungi</taxon>
        <taxon>Dikarya</taxon>
        <taxon>Basidiomycota</taxon>
        <taxon>Agaricomycotina</taxon>
        <taxon>Agaricomycetes</taxon>
        <taxon>Polyporales</taxon>
        <taxon>Laetiporus</taxon>
    </lineage>
</organism>
<feature type="compositionally biased region" description="Polar residues" evidence="1">
    <location>
        <begin position="154"/>
        <end position="164"/>
    </location>
</feature>
<feature type="region of interest" description="Disordered" evidence="1">
    <location>
        <begin position="145"/>
        <end position="164"/>
    </location>
</feature>
<evidence type="ECO:0000313" key="3">
    <source>
        <dbReference type="Proteomes" id="UP000076871"/>
    </source>
</evidence>
<dbReference type="EMBL" id="KV427717">
    <property type="protein sequence ID" value="KZS99780.1"/>
    <property type="molecule type" value="Genomic_DNA"/>
</dbReference>
<dbReference type="AlphaFoldDB" id="A0A165AWA6"/>
<reference evidence="2 3" key="1">
    <citation type="journal article" date="2016" name="Mol. Biol. Evol.">
        <title>Comparative Genomics of Early-Diverging Mushroom-Forming Fungi Provides Insights into the Origins of Lignocellulose Decay Capabilities.</title>
        <authorList>
            <person name="Nagy L.G."/>
            <person name="Riley R."/>
            <person name="Tritt A."/>
            <person name="Adam C."/>
            <person name="Daum C."/>
            <person name="Floudas D."/>
            <person name="Sun H."/>
            <person name="Yadav J.S."/>
            <person name="Pangilinan J."/>
            <person name="Larsson K.H."/>
            <person name="Matsuura K."/>
            <person name="Barry K."/>
            <person name="Labutti K."/>
            <person name="Kuo R."/>
            <person name="Ohm R.A."/>
            <person name="Bhattacharya S.S."/>
            <person name="Shirouzu T."/>
            <person name="Yoshinaga Y."/>
            <person name="Martin F.M."/>
            <person name="Grigoriev I.V."/>
            <person name="Hibbett D.S."/>
        </authorList>
    </citation>
    <scope>NUCLEOTIDE SEQUENCE [LARGE SCALE GENOMIC DNA]</scope>
    <source>
        <strain evidence="2 3">93-53</strain>
    </source>
</reference>
<evidence type="ECO:0000313" key="2">
    <source>
        <dbReference type="EMBL" id="KZS99780.1"/>
    </source>
</evidence>
<dbReference type="InParanoid" id="A0A165AWA6"/>
<gene>
    <name evidence="2" type="ORF">LAESUDRAFT_732877</name>
</gene>
<protein>
    <submittedName>
        <fullName evidence="2">Uncharacterized protein</fullName>
    </submittedName>
</protein>
<dbReference type="GeneID" id="63827353"/>
<evidence type="ECO:0000256" key="1">
    <source>
        <dbReference type="SAM" id="MobiDB-lite"/>
    </source>
</evidence>
<keyword evidence="3" id="KW-1185">Reference proteome</keyword>
<dbReference type="RefSeq" id="XP_040757521.1">
    <property type="nucleotide sequence ID" value="XM_040910324.1"/>
</dbReference>
<name>A0A165AWA6_9APHY</name>
<sequence>MIFCRRSVAFSTTRNKHLSSLQRSQKRTILMHVGRAIPQPALPMTIVARLQVRGYSTTSVPDAAVSRTMLHTTSARHHSECRTLLFHTTLRYPKPAEGEGIVSSAHGRLHYTRDDHLYHADTENGMKRNSIYCARAIYMSDAAKSSPECPAKRTNCNRSAPEQI</sequence>
<accession>A0A165AWA6</accession>